<keyword evidence="1" id="KW-1133">Transmembrane helix</keyword>
<accession>A0ABW0EMH1</accession>
<dbReference type="InterPro" id="IPR007060">
    <property type="entry name" value="FtsL/DivIC"/>
</dbReference>
<organism evidence="2 3">
    <name type="scientific">Actinokineospora guangxiensis</name>
    <dbReference type="NCBI Taxonomy" id="1490288"/>
    <lineage>
        <taxon>Bacteria</taxon>
        <taxon>Bacillati</taxon>
        <taxon>Actinomycetota</taxon>
        <taxon>Actinomycetes</taxon>
        <taxon>Pseudonocardiales</taxon>
        <taxon>Pseudonocardiaceae</taxon>
        <taxon>Actinokineospora</taxon>
    </lineage>
</organism>
<evidence type="ECO:0000313" key="3">
    <source>
        <dbReference type="Proteomes" id="UP001596157"/>
    </source>
</evidence>
<keyword evidence="1" id="KW-0472">Membrane</keyword>
<reference evidence="3" key="1">
    <citation type="journal article" date="2019" name="Int. J. Syst. Evol. Microbiol.">
        <title>The Global Catalogue of Microorganisms (GCM) 10K type strain sequencing project: providing services to taxonomists for standard genome sequencing and annotation.</title>
        <authorList>
            <consortium name="The Broad Institute Genomics Platform"/>
            <consortium name="The Broad Institute Genome Sequencing Center for Infectious Disease"/>
            <person name="Wu L."/>
            <person name="Ma J."/>
        </authorList>
    </citation>
    <scope>NUCLEOTIDE SEQUENCE [LARGE SCALE GENOMIC DNA]</scope>
    <source>
        <strain evidence="3">CCUG 59778</strain>
    </source>
</reference>
<keyword evidence="1" id="KW-0812">Transmembrane</keyword>
<dbReference type="Proteomes" id="UP001596157">
    <property type="component" value="Unassembled WGS sequence"/>
</dbReference>
<proteinExistence type="predicted"/>
<gene>
    <name evidence="2" type="ORF">ACFPM7_08875</name>
</gene>
<protein>
    <submittedName>
        <fullName evidence="2">Septum formation initiator family protein</fullName>
    </submittedName>
</protein>
<evidence type="ECO:0000313" key="2">
    <source>
        <dbReference type="EMBL" id="MFC5287159.1"/>
    </source>
</evidence>
<sequence length="148" mass="16366">MAGPDRSRARRSSARGTVRGLSQRIAKLSLPFGISTTRRAAILVTVVCALALSVAVPLRTYLSQRSDVEIQEQKQADLRAEVDELERRRAELADPEQIKAEARARLRFVMPGEVPYVVELPGDGAQQAPTAPVPDQAWYQNLWEQMAG</sequence>
<dbReference type="Pfam" id="PF04977">
    <property type="entry name" value="DivIC"/>
    <property type="match status" value="1"/>
</dbReference>
<dbReference type="EMBL" id="JBHSKF010000003">
    <property type="protein sequence ID" value="MFC5287159.1"/>
    <property type="molecule type" value="Genomic_DNA"/>
</dbReference>
<keyword evidence="3" id="KW-1185">Reference proteome</keyword>
<name>A0ABW0EMH1_9PSEU</name>
<comment type="caution">
    <text evidence="2">The sequence shown here is derived from an EMBL/GenBank/DDBJ whole genome shotgun (WGS) entry which is preliminary data.</text>
</comment>
<feature type="transmembrane region" description="Helical" evidence="1">
    <location>
        <begin position="40"/>
        <end position="58"/>
    </location>
</feature>
<dbReference type="RefSeq" id="WP_378245815.1">
    <property type="nucleotide sequence ID" value="NZ_JBHSKF010000003.1"/>
</dbReference>
<evidence type="ECO:0000256" key="1">
    <source>
        <dbReference type="SAM" id="Phobius"/>
    </source>
</evidence>